<dbReference type="InterPro" id="IPR023799">
    <property type="entry name" value="RbfA_dom_sf"/>
</dbReference>
<comment type="similarity">
    <text evidence="2">Belongs to the RbfA family.</text>
</comment>
<gene>
    <name evidence="2 4" type="primary">rbfA</name>
    <name evidence="4" type="ORF">ABS311_10405</name>
</gene>
<evidence type="ECO:0000256" key="2">
    <source>
        <dbReference type="HAMAP-Rule" id="MF_00003"/>
    </source>
</evidence>
<feature type="region of interest" description="Disordered" evidence="3">
    <location>
        <begin position="116"/>
        <end position="143"/>
    </location>
</feature>
<dbReference type="PANTHER" id="PTHR33515:SF1">
    <property type="entry name" value="RIBOSOME-BINDING FACTOR A, CHLOROPLASTIC-RELATED"/>
    <property type="match status" value="1"/>
</dbReference>
<dbReference type="SUPFAM" id="SSF89919">
    <property type="entry name" value="Ribosome-binding factor A, RbfA"/>
    <property type="match status" value="1"/>
</dbReference>
<comment type="caution">
    <text evidence="4">The sequence shown here is derived from an EMBL/GenBank/DDBJ whole genome shotgun (WGS) entry which is preliminary data.</text>
</comment>
<dbReference type="InterPro" id="IPR020053">
    <property type="entry name" value="Ribosome-bd_factorA_CS"/>
</dbReference>
<comment type="subcellular location">
    <subcellularLocation>
        <location evidence="2">Cytoplasm</location>
    </subcellularLocation>
</comment>
<accession>A0ABV1RHU0</accession>
<dbReference type="HAMAP" id="MF_00003">
    <property type="entry name" value="RbfA"/>
    <property type="match status" value="1"/>
</dbReference>
<dbReference type="PROSITE" id="PS01319">
    <property type="entry name" value="RBFA"/>
    <property type="match status" value="1"/>
</dbReference>
<dbReference type="EMBL" id="JBELOE010000209">
    <property type="protein sequence ID" value="MER2492290.1"/>
    <property type="molecule type" value="Genomic_DNA"/>
</dbReference>
<proteinExistence type="inferred from homology"/>
<protein>
    <recommendedName>
        <fullName evidence="2">Ribosome-binding factor A</fullName>
    </recommendedName>
</protein>
<keyword evidence="1 2" id="KW-0690">Ribosome biogenesis</keyword>
<dbReference type="Gene3D" id="3.30.300.20">
    <property type="match status" value="1"/>
</dbReference>
<dbReference type="InterPro" id="IPR000238">
    <property type="entry name" value="RbfA"/>
</dbReference>
<organism evidence="4 5">
    <name type="scientific">Catenovulum sediminis</name>
    <dbReference type="NCBI Taxonomy" id="1740262"/>
    <lineage>
        <taxon>Bacteria</taxon>
        <taxon>Pseudomonadati</taxon>
        <taxon>Pseudomonadota</taxon>
        <taxon>Gammaproteobacteria</taxon>
        <taxon>Alteromonadales</taxon>
        <taxon>Alteromonadaceae</taxon>
        <taxon>Catenovulum</taxon>
    </lineage>
</organism>
<sequence length="143" mass="16403">MNREFSRAERVAQQVQKEVAQIILRELKDPRIGMVTISEVEVSRDLAYAKIFISALLQEEEKAKASVKQLNEVAPYVRSLLSKRMRMRSVPILKFQLDMSLNEGIRMSELVDKAIAKDQEKAKNHHPDNTIENHSDEGKDKGE</sequence>
<evidence type="ECO:0000313" key="4">
    <source>
        <dbReference type="EMBL" id="MER2492290.1"/>
    </source>
</evidence>
<dbReference type="RefSeq" id="WP_350401791.1">
    <property type="nucleotide sequence ID" value="NZ_JBELOE010000209.1"/>
</dbReference>
<evidence type="ECO:0000313" key="5">
    <source>
        <dbReference type="Proteomes" id="UP001467690"/>
    </source>
</evidence>
<keyword evidence="5" id="KW-1185">Reference proteome</keyword>
<keyword evidence="2" id="KW-0963">Cytoplasm</keyword>
<dbReference type="Pfam" id="PF02033">
    <property type="entry name" value="RBFA"/>
    <property type="match status" value="1"/>
</dbReference>
<dbReference type="Proteomes" id="UP001467690">
    <property type="component" value="Unassembled WGS sequence"/>
</dbReference>
<comment type="function">
    <text evidence="2">One of several proteins that assist in the late maturation steps of the functional core of the 30S ribosomal subunit. Associates with free 30S ribosomal subunits (but not with 30S subunits that are part of 70S ribosomes or polysomes). Required for efficient processing of 16S rRNA. May interact with the 5'-terminal helix region of 16S rRNA.</text>
</comment>
<dbReference type="InterPro" id="IPR015946">
    <property type="entry name" value="KH_dom-like_a/b"/>
</dbReference>
<evidence type="ECO:0000256" key="3">
    <source>
        <dbReference type="SAM" id="MobiDB-lite"/>
    </source>
</evidence>
<evidence type="ECO:0000256" key="1">
    <source>
        <dbReference type="ARBA" id="ARBA00022517"/>
    </source>
</evidence>
<reference evidence="4 5" key="1">
    <citation type="submission" date="2024-06" db="EMBL/GenBank/DDBJ databases">
        <authorList>
            <person name="Chen R.Y."/>
        </authorList>
    </citation>
    <scope>NUCLEOTIDE SEQUENCE [LARGE SCALE GENOMIC DNA]</scope>
    <source>
        <strain evidence="4 5">D2</strain>
    </source>
</reference>
<dbReference type="PANTHER" id="PTHR33515">
    <property type="entry name" value="RIBOSOME-BINDING FACTOR A, CHLOROPLASTIC-RELATED"/>
    <property type="match status" value="1"/>
</dbReference>
<name>A0ABV1RHU0_9ALTE</name>
<comment type="subunit">
    <text evidence="2">Monomer. Binds 30S ribosomal subunits, but not 50S ribosomal subunits or 70S ribosomes.</text>
</comment>
<dbReference type="NCBIfam" id="TIGR00082">
    <property type="entry name" value="rbfA"/>
    <property type="match status" value="1"/>
</dbReference>